<evidence type="ECO:0000256" key="7">
    <source>
        <dbReference type="ARBA" id="ARBA00023136"/>
    </source>
</evidence>
<dbReference type="PANTHER" id="PTHR33162:SF1">
    <property type="entry name" value="SEC-INDEPENDENT PROTEIN TRANSLOCASE PROTEIN TATA, CHLOROPLASTIC"/>
    <property type="match status" value="1"/>
</dbReference>
<dbReference type="SUPFAM" id="SSF53720">
    <property type="entry name" value="ALDH-like"/>
    <property type="match status" value="1"/>
</dbReference>
<gene>
    <name evidence="11" type="ORF">VitviT2T_028654</name>
</gene>
<evidence type="ECO:0000256" key="9">
    <source>
        <dbReference type="SAM" id="Phobius"/>
    </source>
</evidence>
<keyword evidence="2" id="KW-0813">Transport</keyword>
<evidence type="ECO:0000256" key="2">
    <source>
        <dbReference type="ARBA" id="ARBA00022448"/>
    </source>
</evidence>
<keyword evidence="5 9" id="KW-1133">Transmembrane helix</keyword>
<keyword evidence="7 9" id="KW-0472">Membrane</keyword>
<dbReference type="EMBL" id="CP126665">
    <property type="protein sequence ID" value="WKA11124.1"/>
    <property type="molecule type" value="Genomic_DNA"/>
</dbReference>
<feature type="domain" description="Aldehyde dehydrogenase" evidence="10">
    <location>
        <begin position="8"/>
        <end position="104"/>
    </location>
</feature>
<evidence type="ECO:0000256" key="4">
    <source>
        <dbReference type="ARBA" id="ARBA00022927"/>
    </source>
</evidence>
<evidence type="ECO:0000256" key="1">
    <source>
        <dbReference type="ARBA" id="ARBA00004581"/>
    </source>
</evidence>
<dbReference type="InterPro" id="IPR006312">
    <property type="entry name" value="TatA/E"/>
</dbReference>
<reference evidence="11 12" key="1">
    <citation type="journal article" date="2023" name="Hortic Res">
        <title>The complete reference genome for grapevine (Vitis vinifera L.) genetics and breeding.</title>
        <authorList>
            <person name="Shi X."/>
            <person name="Cao S."/>
            <person name="Wang X."/>
            <person name="Huang S."/>
            <person name="Wang Y."/>
            <person name="Liu Z."/>
            <person name="Liu W."/>
            <person name="Leng X."/>
            <person name="Peng Y."/>
            <person name="Wang N."/>
            <person name="Wang Y."/>
            <person name="Ma Z."/>
            <person name="Xu X."/>
            <person name="Zhang F."/>
            <person name="Xue H."/>
            <person name="Zhong H."/>
            <person name="Wang Y."/>
            <person name="Zhang K."/>
            <person name="Velt A."/>
            <person name="Avia K."/>
            <person name="Holtgrawe D."/>
            <person name="Grimplet J."/>
            <person name="Matus J.T."/>
            <person name="Ware D."/>
            <person name="Wu X."/>
            <person name="Wang H."/>
            <person name="Liu C."/>
            <person name="Fang Y."/>
            <person name="Rustenholz C."/>
            <person name="Cheng Z."/>
            <person name="Xiao H."/>
            <person name="Zhou Y."/>
        </authorList>
    </citation>
    <scope>NUCLEOTIDE SEQUENCE [LARGE SCALE GENOMIC DNA]</scope>
    <source>
        <strain evidence="12">cv. Pinot noir / PN40024</strain>
        <tissue evidence="11">Leaf</tissue>
    </source>
</reference>
<dbReference type="InterPro" id="IPR003369">
    <property type="entry name" value="TatA/B/E"/>
</dbReference>
<evidence type="ECO:0000256" key="8">
    <source>
        <dbReference type="ARBA" id="ARBA00025340"/>
    </source>
</evidence>
<keyword evidence="3 9" id="KW-0812">Transmembrane</keyword>
<keyword evidence="12" id="KW-1185">Reference proteome</keyword>
<evidence type="ECO:0000259" key="10">
    <source>
        <dbReference type="Pfam" id="PF00171"/>
    </source>
</evidence>
<dbReference type="InterPro" id="IPR015590">
    <property type="entry name" value="Aldehyde_DH_dom"/>
</dbReference>
<comment type="subcellular location">
    <subcellularLocation>
        <location evidence="1">Plastid</location>
        <location evidence="1">Chloroplast thylakoid membrane</location>
        <topology evidence="1">Single-pass membrane protein</topology>
    </subcellularLocation>
</comment>
<feature type="transmembrane region" description="Helical" evidence="9">
    <location>
        <begin position="163"/>
        <end position="183"/>
    </location>
</feature>
<dbReference type="Pfam" id="PF02416">
    <property type="entry name" value="TatA_B_E"/>
    <property type="match status" value="1"/>
</dbReference>
<evidence type="ECO:0000313" key="12">
    <source>
        <dbReference type="Proteomes" id="UP001227230"/>
    </source>
</evidence>
<evidence type="ECO:0000256" key="3">
    <source>
        <dbReference type="ARBA" id="ARBA00022692"/>
    </source>
</evidence>
<keyword evidence="4" id="KW-0653">Protein transport</keyword>
<dbReference type="Gene3D" id="1.20.5.3310">
    <property type="match status" value="1"/>
</dbReference>
<dbReference type="HAMAP" id="MF_00236">
    <property type="entry name" value="TatA_E"/>
    <property type="match status" value="1"/>
</dbReference>
<dbReference type="InterPro" id="IPR016163">
    <property type="entry name" value="Ald_DH_C"/>
</dbReference>
<dbReference type="PANTHER" id="PTHR33162">
    <property type="entry name" value="SEC-INDEPENDENT PROTEIN TRANSLOCASE PROTEIN TATA, CHLOROPLASTIC"/>
    <property type="match status" value="1"/>
</dbReference>
<proteinExistence type="inferred from homology"/>
<evidence type="ECO:0000313" key="11">
    <source>
        <dbReference type="EMBL" id="WKA11124.1"/>
    </source>
</evidence>
<dbReference type="InterPro" id="IPR016161">
    <property type="entry name" value="Ald_DH/histidinol_DH"/>
</dbReference>
<dbReference type="Proteomes" id="UP001227230">
    <property type="component" value="Chromosome 18"/>
</dbReference>
<sequence>MDVRKLAFIGSIGAEAQFHQILGYTKSGIEAGAILGVRGGKFGSKSYYIQSTDFSNVHGNMLIATEKILIPVQFILKFKDLDEVIGKTNAAHYGLAVEVFAQNQCQRRHPKWRPPSVSLQFQNPRKPSPSLLLTPIFFNPKSLVVARSQTRIRTQKRLTCTCLFGLGVPELVVMAGVAALVFGPKKLPEVGRSIGKTAKSFQQAAKEFETELKKRTCFQGMFALFNTHSFNSDHRSDYEDFVRDLSKPFSLRLSSRVDTYMASTIQAFDVPWPTIQANAIYFSNSMLSVSDDQHILALYYTWVFGMLKQRLRQ</sequence>
<organism evidence="11 12">
    <name type="scientific">Vitis vinifera</name>
    <name type="common">Grape</name>
    <dbReference type="NCBI Taxonomy" id="29760"/>
    <lineage>
        <taxon>Eukaryota</taxon>
        <taxon>Viridiplantae</taxon>
        <taxon>Streptophyta</taxon>
        <taxon>Embryophyta</taxon>
        <taxon>Tracheophyta</taxon>
        <taxon>Spermatophyta</taxon>
        <taxon>Magnoliopsida</taxon>
        <taxon>eudicotyledons</taxon>
        <taxon>Gunneridae</taxon>
        <taxon>Pentapetalae</taxon>
        <taxon>rosids</taxon>
        <taxon>Vitales</taxon>
        <taxon>Vitaceae</taxon>
        <taxon>Viteae</taxon>
        <taxon>Vitis</taxon>
    </lineage>
</organism>
<accession>A0ABY9DVZ9</accession>
<dbReference type="NCBIfam" id="NF011429">
    <property type="entry name" value="PRK14857.1"/>
    <property type="match status" value="1"/>
</dbReference>
<dbReference type="NCBIfam" id="TIGR01411">
    <property type="entry name" value="tatAE"/>
    <property type="match status" value="1"/>
</dbReference>
<name>A0ABY9DVZ9_VITVI</name>
<comment type="function">
    <text evidence="8">Part of the twin-arginine translocation (Tat) system that transports large folded proteins containing a characteristic twin-arginine motif in their signal peptide across the thylakoid membrane. Involved in delta pH-dependent protein transport required for chloroplast development, especially thylakoid membrane formation. TATC and TATB mediate precursor recognition, whereas TATA facilitates translocation.</text>
</comment>
<dbReference type="Gene3D" id="3.40.309.10">
    <property type="entry name" value="Aldehyde Dehydrogenase, Chain A, domain 2"/>
    <property type="match status" value="1"/>
</dbReference>
<evidence type="ECO:0000256" key="5">
    <source>
        <dbReference type="ARBA" id="ARBA00022989"/>
    </source>
</evidence>
<evidence type="ECO:0000256" key="6">
    <source>
        <dbReference type="ARBA" id="ARBA00023010"/>
    </source>
</evidence>
<keyword evidence="6" id="KW-0811">Translocation</keyword>
<protein>
    <recommendedName>
        <fullName evidence="10">Aldehyde dehydrogenase domain-containing protein</fullName>
    </recommendedName>
</protein>
<dbReference type="Pfam" id="PF00171">
    <property type="entry name" value="Aldedh"/>
    <property type="match status" value="1"/>
</dbReference>